<dbReference type="EMBL" id="CATNWA010017723">
    <property type="protein sequence ID" value="CAI9602705.1"/>
    <property type="molecule type" value="Genomic_DNA"/>
</dbReference>
<comment type="caution">
    <text evidence="1">The sequence shown here is derived from an EMBL/GenBank/DDBJ whole genome shotgun (WGS) entry which is preliminary data.</text>
</comment>
<keyword evidence="2" id="KW-1185">Reference proteome</keyword>
<proteinExistence type="predicted"/>
<sequence>HILKISGHLVNHSKSYSILTTCPSAQPAHINGGRAALVGKSTFLKRLPSKQVGGVSLCEARTRALPVPAGSAAGHGRVFTGTVFPAIDGDDADTEQGCIVYTAALFCVSSLTACEKLQSFS</sequence>
<accession>A0ABN9G048</accession>
<protein>
    <submittedName>
        <fullName evidence="1">Uncharacterized protein</fullName>
    </submittedName>
</protein>
<evidence type="ECO:0000313" key="2">
    <source>
        <dbReference type="Proteomes" id="UP001162483"/>
    </source>
</evidence>
<feature type="non-terminal residue" evidence="1">
    <location>
        <position position="121"/>
    </location>
</feature>
<name>A0ABN9G048_9NEOB</name>
<dbReference type="Proteomes" id="UP001162483">
    <property type="component" value="Unassembled WGS sequence"/>
</dbReference>
<evidence type="ECO:0000313" key="1">
    <source>
        <dbReference type="EMBL" id="CAI9602705.1"/>
    </source>
</evidence>
<feature type="non-terminal residue" evidence="1">
    <location>
        <position position="1"/>
    </location>
</feature>
<organism evidence="1 2">
    <name type="scientific">Staurois parvus</name>
    <dbReference type="NCBI Taxonomy" id="386267"/>
    <lineage>
        <taxon>Eukaryota</taxon>
        <taxon>Metazoa</taxon>
        <taxon>Chordata</taxon>
        <taxon>Craniata</taxon>
        <taxon>Vertebrata</taxon>
        <taxon>Euteleostomi</taxon>
        <taxon>Amphibia</taxon>
        <taxon>Batrachia</taxon>
        <taxon>Anura</taxon>
        <taxon>Neobatrachia</taxon>
        <taxon>Ranoidea</taxon>
        <taxon>Ranidae</taxon>
        <taxon>Staurois</taxon>
    </lineage>
</organism>
<gene>
    <name evidence="1" type="ORF">SPARVUS_LOCUS13175025</name>
</gene>
<reference evidence="1" key="1">
    <citation type="submission" date="2023-05" db="EMBL/GenBank/DDBJ databases">
        <authorList>
            <person name="Stuckert A."/>
        </authorList>
    </citation>
    <scope>NUCLEOTIDE SEQUENCE</scope>
</reference>